<accession>E3MTH0</accession>
<dbReference type="InterPro" id="IPR000210">
    <property type="entry name" value="BTB/POZ_dom"/>
</dbReference>
<dbReference type="FunCoup" id="E3MTH0">
    <property type="interactions" value="2010"/>
</dbReference>
<dbReference type="PROSITE" id="PS50097">
    <property type="entry name" value="BTB"/>
    <property type="match status" value="1"/>
</dbReference>
<evidence type="ECO:0000313" key="4">
    <source>
        <dbReference type="Proteomes" id="UP000008281"/>
    </source>
</evidence>
<protein>
    <recommendedName>
        <fullName evidence="5">BTB domain-containing protein</fullName>
    </recommendedName>
</protein>
<evidence type="ECO:0000259" key="2">
    <source>
        <dbReference type="PROSITE" id="PS50181"/>
    </source>
</evidence>
<feature type="domain" description="BTB" evidence="1">
    <location>
        <begin position="20"/>
        <end position="87"/>
    </location>
</feature>
<dbReference type="Pfam" id="PF00646">
    <property type="entry name" value="F-box"/>
    <property type="match status" value="1"/>
</dbReference>
<keyword evidence="4" id="KW-1185">Reference proteome</keyword>
<dbReference type="EMBL" id="DS268476">
    <property type="protein sequence ID" value="EFP08763.1"/>
    <property type="molecule type" value="Genomic_DNA"/>
</dbReference>
<dbReference type="InterPro" id="IPR011333">
    <property type="entry name" value="SKP1/BTB/POZ_sf"/>
</dbReference>
<dbReference type="HOGENOM" id="CLU_030831_2_0_1"/>
<dbReference type="PROSITE" id="PS50181">
    <property type="entry name" value="FBOX"/>
    <property type="match status" value="1"/>
</dbReference>
<evidence type="ECO:0008006" key="5">
    <source>
        <dbReference type="Google" id="ProtNLM"/>
    </source>
</evidence>
<dbReference type="Gene3D" id="3.30.710.10">
    <property type="entry name" value="Potassium Channel Kv1.1, Chain A"/>
    <property type="match status" value="1"/>
</dbReference>
<dbReference type="Pfam" id="PF00651">
    <property type="entry name" value="BTB"/>
    <property type="match status" value="1"/>
</dbReference>
<dbReference type="SMART" id="SM00225">
    <property type="entry name" value="BTB"/>
    <property type="match status" value="1"/>
</dbReference>
<gene>
    <name evidence="3" type="ORF">CRE_19721</name>
</gene>
<dbReference type="CDD" id="cd22150">
    <property type="entry name" value="F-box_CeFBXA-like"/>
    <property type="match status" value="1"/>
</dbReference>
<dbReference type="InterPro" id="IPR041426">
    <property type="entry name" value="Mos1_HTH"/>
</dbReference>
<dbReference type="STRING" id="31234.E3MTH0"/>
<sequence>MSVTPATNIYESVFAQTDKTDAILVVQGKKLHVNKTLLSCHFDYFNTLFNGDFNEKSMQEIPIHDVKFEDFVTLLSLVHPYPINPTGNKFKFLKLKNLIFSEQNAEKLLELADRFLLPAAKYHVEFFIISTNLNANKKLELAGKHELENLLSHALKLYNTKEELVPMKQFLGFSANVKAKILDRQIELNTINNNDNNLPARGTEDVRRVYTVPRFHKMNRPPPESPIDLRTLILYDFHQRRGAKKSYESYEKMCEIMEKGPIAFKDYKYWFKQYSKEKDRDLPIPDIRGCILSDVIEGKSAEKSLDDLCNAFKNHNIDKGDHGYWYKRFGNGGLFTRITFSDLPNDIIAEIVGKCDNLKAYLSLRSVSHRLRAIVDSSKPAFSSITVKVVDDAIQFMVNDKESLGYVEEEEFEAEDTVMTLNHLKFILSNPKLQLDSLHIVHWPEADMEMFEMILDVFNSLNHQLHVKHFSFQTVHAACIPLVVKYMKPGVLEKLTLVWRDDERNIDPLFGMEQWKQAKHVVVDDMFISIEHLSHFTSFNVLIHLFSTEEVVELINAVSTFINFKSCRLEILDAETVKRVLNLQQTESPKVFSIPNSDLLVEFLLFDTIQINKI</sequence>
<name>E3MTH0_CAERE</name>
<dbReference type="PANTHER" id="PTHR22744:SF14">
    <property type="entry name" value="BTB DOMAIN-CONTAINING PROTEIN-RELATED"/>
    <property type="match status" value="1"/>
</dbReference>
<organism evidence="4">
    <name type="scientific">Caenorhabditis remanei</name>
    <name type="common">Caenorhabditis vulgaris</name>
    <dbReference type="NCBI Taxonomy" id="31234"/>
    <lineage>
        <taxon>Eukaryota</taxon>
        <taxon>Metazoa</taxon>
        <taxon>Ecdysozoa</taxon>
        <taxon>Nematoda</taxon>
        <taxon>Chromadorea</taxon>
        <taxon>Rhabditida</taxon>
        <taxon>Rhabditina</taxon>
        <taxon>Rhabditomorpha</taxon>
        <taxon>Rhabditoidea</taxon>
        <taxon>Rhabditidae</taxon>
        <taxon>Peloderinae</taxon>
        <taxon>Caenorhabditis</taxon>
    </lineage>
</organism>
<dbReference type="Proteomes" id="UP000008281">
    <property type="component" value="Unassembled WGS sequence"/>
</dbReference>
<dbReference type="AlphaFoldDB" id="E3MTH0"/>
<dbReference type="Pfam" id="PF01827">
    <property type="entry name" value="FTH"/>
    <property type="match status" value="1"/>
</dbReference>
<dbReference type="SMART" id="SM00256">
    <property type="entry name" value="FBOX"/>
    <property type="match status" value="1"/>
</dbReference>
<reference evidence="3" key="1">
    <citation type="submission" date="2007-07" db="EMBL/GenBank/DDBJ databases">
        <title>PCAP assembly of the Caenorhabditis remanei genome.</title>
        <authorList>
            <consortium name="The Caenorhabditis remanei Sequencing Consortium"/>
            <person name="Wilson R.K."/>
        </authorList>
    </citation>
    <scope>NUCLEOTIDE SEQUENCE [LARGE SCALE GENOMIC DNA]</scope>
    <source>
        <strain evidence="3">PB4641</strain>
    </source>
</reference>
<dbReference type="PANTHER" id="PTHR22744">
    <property type="entry name" value="HELIX LOOP HELIX PROTEIN 21-RELATED"/>
    <property type="match status" value="1"/>
</dbReference>
<dbReference type="SUPFAM" id="SSF54695">
    <property type="entry name" value="POZ domain"/>
    <property type="match status" value="1"/>
</dbReference>
<dbReference type="InParanoid" id="E3MTH0"/>
<evidence type="ECO:0000259" key="1">
    <source>
        <dbReference type="PROSITE" id="PS50097"/>
    </source>
</evidence>
<dbReference type="Pfam" id="PF17906">
    <property type="entry name" value="HTH_48"/>
    <property type="match status" value="2"/>
</dbReference>
<dbReference type="eggNOG" id="ENOG502TJJI">
    <property type="taxonomic scope" value="Eukaryota"/>
</dbReference>
<dbReference type="CDD" id="cd01165">
    <property type="entry name" value="BTB_POZ"/>
    <property type="match status" value="1"/>
</dbReference>
<dbReference type="InterPro" id="IPR002900">
    <property type="entry name" value="DUF38/FTH_CAE_spp"/>
</dbReference>
<dbReference type="InterPro" id="IPR001810">
    <property type="entry name" value="F-box_dom"/>
</dbReference>
<feature type="domain" description="F-box" evidence="2">
    <location>
        <begin position="337"/>
        <end position="385"/>
    </location>
</feature>
<proteinExistence type="predicted"/>
<evidence type="ECO:0000313" key="3">
    <source>
        <dbReference type="EMBL" id="EFP08763.1"/>
    </source>
</evidence>